<keyword evidence="5" id="KW-1185">Reference proteome</keyword>
<protein>
    <submittedName>
        <fullName evidence="4">Methyltransferase</fullName>
    </submittedName>
</protein>
<dbReference type="SUPFAM" id="SSF53335">
    <property type="entry name" value="S-adenosyl-L-methionine-dependent methyltransferases"/>
    <property type="match status" value="1"/>
</dbReference>
<gene>
    <name evidence="4" type="ORF">MANAM107_23070</name>
</gene>
<dbReference type="Gene3D" id="3.40.50.150">
    <property type="entry name" value="Vaccinia Virus protein VP39"/>
    <property type="match status" value="1"/>
</dbReference>
<dbReference type="EMBL" id="AP025017">
    <property type="protein sequence ID" value="BDA65473.1"/>
    <property type="molecule type" value="Genomic_DNA"/>
</dbReference>
<feature type="region of interest" description="Disordered" evidence="2">
    <location>
        <begin position="1"/>
        <end position="21"/>
    </location>
</feature>
<dbReference type="PANTHER" id="PTHR44068:SF1">
    <property type="entry name" value="HYPOTHETICAL LOC100005854"/>
    <property type="match status" value="1"/>
</dbReference>
<dbReference type="GO" id="GO:0032259">
    <property type="term" value="P:methylation"/>
    <property type="evidence" value="ECO:0007669"/>
    <property type="project" value="UniProtKB-KW"/>
</dbReference>
<dbReference type="InterPro" id="IPR050447">
    <property type="entry name" value="Erg6_SMT_methyltransf"/>
</dbReference>
<feature type="domain" description="Methyltransferase type 11" evidence="3">
    <location>
        <begin position="58"/>
        <end position="156"/>
    </location>
</feature>
<keyword evidence="1" id="KW-0808">Transferase</keyword>
<keyword evidence="4" id="KW-0489">Methyltransferase</keyword>
<reference evidence="4 5" key="1">
    <citation type="submission" date="2021-08" db="EMBL/GenBank/DDBJ databases">
        <title>Whole genome sequence of novel Actinomyces species strain MAS-1.</title>
        <authorList>
            <person name="Saito M."/>
            <person name="Kuwahara N."/>
            <person name="Takizawa T."/>
            <person name="Gotouda H."/>
            <person name="Ochiai T."/>
        </authorList>
    </citation>
    <scope>NUCLEOTIDE SEQUENCE [LARGE SCALE GENOMIC DNA]</scope>
    <source>
        <strain evidence="4 5">MAS-1</strain>
    </source>
</reference>
<dbReference type="Proteomes" id="UP000824496">
    <property type="component" value="Chromosome"/>
</dbReference>
<dbReference type="PANTHER" id="PTHR44068">
    <property type="entry name" value="ZGC:194242"/>
    <property type="match status" value="1"/>
</dbReference>
<proteinExistence type="predicted"/>
<dbReference type="CDD" id="cd02440">
    <property type="entry name" value="AdoMet_MTases"/>
    <property type="match status" value="1"/>
</dbReference>
<evidence type="ECO:0000256" key="2">
    <source>
        <dbReference type="SAM" id="MobiDB-lite"/>
    </source>
</evidence>
<evidence type="ECO:0000259" key="3">
    <source>
        <dbReference type="Pfam" id="PF08241"/>
    </source>
</evidence>
<organism evidence="4 5">
    <name type="scientific">Actinomyces capricornis</name>
    <dbReference type="NCBI Taxonomy" id="2755559"/>
    <lineage>
        <taxon>Bacteria</taxon>
        <taxon>Bacillati</taxon>
        <taxon>Actinomycetota</taxon>
        <taxon>Actinomycetes</taxon>
        <taxon>Actinomycetales</taxon>
        <taxon>Actinomycetaceae</taxon>
        <taxon>Actinomyces</taxon>
    </lineage>
</organism>
<accession>A0ABM7UEJ0</accession>
<evidence type="ECO:0000313" key="4">
    <source>
        <dbReference type="EMBL" id="BDA65473.1"/>
    </source>
</evidence>
<dbReference type="GO" id="GO:0008168">
    <property type="term" value="F:methyltransferase activity"/>
    <property type="evidence" value="ECO:0007669"/>
    <property type="project" value="UniProtKB-KW"/>
</dbReference>
<sequence length="213" mass="23154">MVMTPSTAEHPGPTTESQFSHPSSLVGRLLLRGMNHGHRHLHTWGLQAAGIRDADRVLDIGCGGGKAISRILRLTRREVAGVDHSPDAVATTLRVNRAAARSGRLRAVEGSAQAIPFPDAFFDVVTAFETIYFWPDLPAGLAEIHRVLRPGGRLLIANEFADRRMAGSWAQRLGMTVPDGEELADLVQAAGFTQVEADHHPRRGWLHVLATKA</sequence>
<name>A0ABM7UEJ0_9ACTO</name>
<evidence type="ECO:0000256" key="1">
    <source>
        <dbReference type="ARBA" id="ARBA00022679"/>
    </source>
</evidence>
<dbReference type="Pfam" id="PF08241">
    <property type="entry name" value="Methyltransf_11"/>
    <property type="match status" value="1"/>
</dbReference>
<dbReference type="InterPro" id="IPR029063">
    <property type="entry name" value="SAM-dependent_MTases_sf"/>
</dbReference>
<evidence type="ECO:0000313" key="5">
    <source>
        <dbReference type="Proteomes" id="UP000824496"/>
    </source>
</evidence>
<dbReference type="InterPro" id="IPR013216">
    <property type="entry name" value="Methyltransf_11"/>
</dbReference>